<sequence length="113" mass="12598">MTLSKKEKEFLSCLGVEKGNIKTTKEVLNGLNLSERGARDMINRLLIKYGLAVGGLRNRSVNGVFIAETQEEIMEILTPLINQVNEEQKRITALANSDPEKSRELVKKLLEGA</sequence>
<dbReference type="EMBL" id="CCBC010000109">
    <property type="protein sequence ID" value="CDO17326.1"/>
    <property type="molecule type" value="Genomic_DNA"/>
</dbReference>
<proteinExistence type="predicted"/>
<reference evidence="1 2" key="1">
    <citation type="submission" date="2014-02" db="EMBL/GenBank/DDBJ databases">
        <authorList>
            <person name="Manrique M."/>
        </authorList>
    </citation>
    <scope>NUCLEOTIDE SEQUENCE [LARGE SCALE GENOMIC DNA]</scope>
    <source>
        <strain evidence="1 2">LMG17956</strain>
    </source>
</reference>
<evidence type="ECO:0000313" key="1">
    <source>
        <dbReference type="EMBL" id="CDO17326.1"/>
    </source>
</evidence>
<gene>
    <name evidence="1" type="ORF">BN963_SGAL_00514</name>
</gene>
<organism evidence="1 2">
    <name type="scientific">Streptococcus gallolyticus</name>
    <dbReference type="NCBI Taxonomy" id="315405"/>
    <lineage>
        <taxon>Bacteria</taxon>
        <taxon>Bacillati</taxon>
        <taxon>Bacillota</taxon>
        <taxon>Bacilli</taxon>
        <taxon>Lactobacillales</taxon>
        <taxon>Streptococcaceae</taxon>
        <taxon>Streptococcus</taxon>
    </lineage>
</organism>
<reference evidence="1 2" key="2">
    <citation type="submission" date="2014-05" db="EMBL/GenBank/DDBJ databases">
        <title>Genome sequence of Streptococcus gallolyticus.</title>
        <authorList>
            <person name="Del Campo R."/>
        </authorList>
    </citation>
    <scope>NUCLEOTIDE SEQUENCE [LARGE SCALE GENOMIC DNA]</scope>
    <source>
        <strain evidence="1 2">LMG17956</strain>
    </source>
</reference>
<dbReference type="AlphaFoldDB" id="A0A060RJX7"/>
<evidence type="ECO:0000313" key="2">
    <source>
        <dbReference type="Proteomes" id="UP000027584"/>
    </source>
</evidence>
<protein>
    <submittedName>
        <fullName evidence="1">Phage protein</fullName>
    </submittedName>
</protein>
<comment type="caution">
    <text evidence="1">The sequence shown here is derived from an EMBL/GenBank/DDBJ whole genome shotgun (WGS) entry which is preliminary data.</text>
</comment>
<accession>A0A060RJX7</accession>
<name>A0A060RJX7_9STRE</name>
<dbReference type="Proteomes" id="UP000027584">
    <property type="component" value="Unassembled WGS sequence"/>
</dbReference>